<keyword evidence="3" id="KW-1185">Reference proteome</keyword>
<evidence type="ECO:0000313" key="3">
    <source>
        <dbReference type="Proteomes" id="UP000065734"/>
    </source>
</evidence>
<dbReference type="PATRIC" id="fig|1079.6.peg.3122"/>
<dbReference type="EMBL" id="LN907867">
    <property type="protein sequence ID" value="CUU43395.1"/>
    <property type="molecule type" value="Genomic_DNA"/>
</dbReference>
<reference evidence="3" key="1">
    <citation type="journal article" date="2016" name="Genome Announc.">
        <title>Revised genome sequence of the purple photosynthetic bacterium Blastochloris viridis.</title>
        <authorList>
            <person name="Liu L.N."/>
            <person name="Faulkner M."/>
            <person name="Liu X."/>
            <person name="Huang F."/>
            <person name="Darby A.C."/>
            <person name="Hall N."/>
        </authorList>
    </citation>
    <scope>NUCLEOTIDE SEQUENCE [LARGE SCALE GENOMIC DNA]</scope>
    <source>
        <strain evidence="3">ATCC 19567 / DSM 133 / F</strain>
    </source>
</reference>
<dbReference type="AlphaFoldDB" id="A0A0P0JN24"/>
<dbReference type="STRING" id="1079.BVIR_2970"/>
<protein>
    <submittedName>
        <fullName evidence="2">Uncharacterized protein</fullName>
    </submittedName>
</protein>
<proteinExistence type="predicted"/>
<accession>A0A0P0JN24</accession>
<dbReference type="Proteomes" id="UP000065734">
    <property type="component" value="Chromosome I"/>
</dbReference>
<feature type="region of interest" description="Disordered" evidence="1">
    <location>
        <begin position="1"/>
        <end position="37"/>
    </location>
</feature>
<evidence type="ECO:0000313" key="2">
    <source>
        <dbReference type="EMBL" id="CUU43395.1"/>
    </source>
</evidence>
<dbReference type="KEGG" id="bvr:BVIR_2970"/>
<organism evidence="2 3">
    <name type="scientific">Blastochloris viridis</name>
    <name type="common">Rhodopseudomonas viridis</name>
    <dbReference type="NCBI Taxonomy" id="1079"/>
    <lineage>
        <taxon>Bacteria</taxon>
        <taxon>Pseudomonadati</taxon>
        <taxon>Pseudomonadota</taxon>
        <taxon>Alphaproteobacteria</taxon>
        <taxon>Hyphomicrobiales</taxon>
        <taxon>Blastochloridaceae</taxon>
        <taxon>Blastochloris</taxon>
    </lineage>
</organism>
<sequence length="77" mass="8090">MMAAELSSATSGRPRRPEHANDAGQTAGRRPRVPPGICADEAQSRLAFGARADDIGLGRLAVDGPLANRVRSGRKQP</sequence>
<name>A0A0P0JN24_BLAVI</name>
<evidence type="ECO:0000256" key="1">
    <source>
        <dbReference type="SAM" id="MobiDB-lite"/>
    </source>
</evidence>
<gene>
    <name evidence="2" type="ORF">BVIRIDIS_24140</name>
</gene>